<dbReference type="Proteomes" id="UP000009170">
    <property type="component" value="Unassembled WGS sequence"/>
</dbReference>
<dbReference type="AlphaFoldDB" id="A0A090M629"/>
<comment type="caution">
    <text evidence="1">The sequence shown here is derived from an EMBL/GenBank/DDBJ whole genome shotgun (WGS) entry which is preliminary data.</text>
</comment>
<evidence type="ECO:0000313" key="2">
    <source>
        <dbReference type="Proteomes" id="UP000009170"/>
    </source>
</evidence>
<dbReference type="InParanoid" id="A0A090M629"/>
<reference evidence="2" key="1">
    <citation type="journal article" date="2006" name="Proc. Natl. Acad. Sci. U.S.A.">
        <title>Genome analysis of the smallest free-living eukaryote Ostreococcus tauri unveils many unique features.</title>
        <authorList>
            <person name="Derelle E."/>
            <person name="Ferraz C."/>
            <person name="Rombauts S."/>
            <person name="Rouze P."/>
            <person name="Worden A.Z."/>
            <person name="Robbens S."/>
            <person name="Partensky F."/>
            <person name="Degroeve S."/>
            <person name="Echeynie S."/>
            <person name="Cooke R."/>
            <person name="Saeys Y."/>
            <person name="Wuyts J."/>
            <person name="Jabbari K."/>
            <person name="Bowler C."/>
            <person name="Panaud O."/>
            <person name="Piegu B."/>
            <person name="Ball S.G."/>
            <person name="Ral J.-P."/>
            <person name="Bouget F.-Y."/>
            <person name="Piganeau G."/>
            <person name="De Baets B."/>
            <person name="Picard A."/>
            <person name="Delseny M."/>
            <person name="Demaille J."/>
            <person name="Van de Peer Y."/>
            <person name="Moreau H."/>
        </authorList>
    </citation>
    <scope>NUCLEOTIDE SEQUENCE [LARGE SCALE GENOMIC DNA]</scope>
    <source>
        <strain evidence="2">OTTH 0595 / CCAP 157/2 / RCC745</strain>
    </source>
</reference>
<gene>
    <name evidence="1" type="ORF">OT_ostta04g02430</name>
</gene>
<sequence>MAFAEIRSDSCRAAFKQHWCLFECEERGIWETWLCTKEKQKWKNIGCLRAGVRRGWRWLFKIFA</sequence>
<accession>A0A090M629</accession>
<keyword evidence="2" id="KW-1185">Reference proteome</keyword>
<dbReference type="RefSeq" id="XP_022838764.1">
    <property type="nucleotide sequence ID" value="XM_022984502.1"/>
</dbReference>
<dbReference type="GeneID" id="34945762"/>
<evidence type="ECO:0000313" key="1">
    <source>
        <dbReference type="EMBL" id="CEF97574.1"/>
    </source>
</evidence>
<protein>
    <submittedName>
        <fullName evidence="1">Unnamed product</fullName>
    </submittedName>
</protein>
<proteinExistence type="predicted"/>
<dbReference type="KEGG" id="ota:OT_ostta04g02430"/>
<organism evidence="1 2">
    <name type="scientific">Ostreococcus tauri</name>
    <name type="common">Marine green alga</name>
    <dbReference type="NCBI Taxonomy" id="70448"/>
    <lineage>
        <taxon>Eukaryota</taxon>
        <taxon>Viridiplantae</taxon>
        <taxon>Chlorophyta</taxon>
        <taxon>Mamiellophyceae</taxon>
        <taxon>Mamiellales</taxon>
        <taxon>Bathycoccaceae</taxon>
        <taxon>Ostreococcus</taxon>
    </lineage>
</organism>
<name>A0A090M629_OSTTA</name>
<dbReference type="EMBL" id="CAID01000004">
    <property type="protein sequence ID" value="CEF97574.1"/>
    <property type="molecule type" value="Genomic_DNA"/>
</dbReference>
<reference evidence="1 2" key="2">
    <citation type="journal article" date="2014" name="BMC Genomics">
        <title>An improved genome of the model marine alga Ostreococcus tauri unfolds by assessing Illumina de novo assemblies.</title>
        <authorList>
            <person name="Blanc-Mathieu R."/>
            <person name="Verhelst B."/>
            <person name="Derelle E."/>
            <person name="Rombauts S."/>
            <person name="Bouget F.Y."/>
            <person name="Carre I."/>
            <person name="Chateau A."/>
            <person name="Eyre-Walker A."/>
            <person name="Grimsley N."/>
            <person name="Moreau H."/>
            <person name="Piegu B."/>
            <person name="Rivals E."/>
            <person name="Schackwitz W."/>
            <person name="Van de Peer Y."/>
            <person name="Piganeau G."/>
        </authorList>
    </citation>
    <scope>NUCLEOTIDE SEQUENCE [LARGE SCALE GENOMIC DNA]</scope>
    <source>
        <strain evidence="2">OTTH 0595 / CCAP 157/2 / RCC745</strain>
    </source>
</reference>